<sequence length="467" mass="48359">MGTTPGSARRAAALGTFAVTFGLGLAVATGTAGVAAASSQESGDTSTAASHSPQDSDTTGDDSDTPSTSGADGDGVTSADSTPDADSGSESDESAEELETPSATLDSETPTLSDHSDSDRGEVEAEAEVDIPGSIDTSEPQPAEDDSPPRGAHTEVDLGAPEVATSPSADISTVVPTAASTAAISTPPTPPTPRAARLLKLFGETLPQQVAEGPASPRLKTFLLGILNSIYRKYEHFYLNGAPIADPKQLITRPERGVVIGALNATDPDGDELRYFVEQQGAFGRLTVDSNGIWTYERAANAPAGAYTDTVTVAVDDRGLTYSDVIAGFGFQPNRTVLKVLTEVPPLTSSPAPVTTAFLVSNQTSHWVNVTGYENPDFGDKLYNPPAVGTRIPPGGLQSFEMIYYFPIGGLSEAVYITSPQATFKVDFNVTIFGIPITSCNKTTSGGRAGSCSDPFIGVGNSVVIRE</sequence>
<name>A0A448IHS9_MYCAU</name>
<evidence type="ECO:0000256" key="1">
    <source>
        <dbReference type="SAM" id="MobiDB-lite"/>
    </source>
</evidence>
<dbReference type="AlphaFoldDB" id="A0A448IHS9"/>
<protein>
    <submittedName>
        <fullName evidence="3">YVTN family beta-propeller repeat protein</fullName>
    </submittedName>
</protein>
<accession>A0A448IHS9</accession>
<keyword evidence="4" id="KW-1185">Reference proteome</keyword>
<proteinExistence type="predicted"/>
<evidence type="ECO:0000313" key="3">
    <source>
        <dbReference type="EMBL" id="VEG52031.1"/>
    </source>
</evidence>
<feature type="compositionally biased region" description="Low complexity" evidence="1">
    <location>
        <begin position="65"/>
        <end position="75"/>
    </location>
</feature>
<reference evidence="3 4" key="1">
    <citation type="submission" date="2018-12" db="EMBL/GenBank/DDBJ databases">
        <authorList>
            <consortium name="Pathogen Informatics"/>
        </authorList>
    </citation>
    <scope>NUCLEOTIDE SEQUENCE [LARGE SCALE GENOMIC DNA]</scope>
    <source>
        <strain evidence="3 4">NCTC10437</strain>
    </source>
</reference>
<dbReference type="NCBIfam" id="TIGR01965">
    <property type="entry name" value="VCBS_repeat"/>
    <property type="match status" value="1"/>
</dbReference>
<organism evidence="3 4">
    <name type="scientific">Mycolicibacterium aurum</name>
    <name type="common">Mycobacterium aurum</name>
    <dbReference type="NCBI Taxonomy" id="1791"/>
    <lineage>
        <taxon>Bacteria</taxon>
        <taxon>Bacillati</taxon>
        <taxon>Actinomycetota</taxon>
        <taxon>Actinomycetes</taxon>
        <taxon>Mycobacteriales</taxon>
        <taxon>Mycobacteriaceae</taxon>
        <taxon>Mycolicibacterium</taxon>
    </lineage>
</organism>
<dbReference type="EMBL" id="LR134356">
    <property type="protein sequence ID" value="VEG52031.1"/>
    <property type="molecule type" value="Genomic_DNA"/>
</dbReference>
<dbReference type="Pfam" id="PF17963">
    <property type="entry name" value="Big_9"/>
    <property type="match status" value="1"/>
</dbReference>
<feature type="region of interest" description="Disordered" evidence="1">
    <location>
        <begin position="31"/>
        <end position="155"/>
    </location>
</feature>
<dbReference type="OrthoDB" id="4627279at2"/>
<keyword evidence="2" id="KW-0732">Signal</keyword>
<feature type="chain" id="PRO_5039631079" evidence="2">
    <location>
        <begin position="29"/>
        <end position="467"/>
    </location>
</feature>
<dbReference type="KEGG" id="mauu:NCTC10437_01147"/>
<gene>
    <name evidence="3" type="ORF">NCTC10437_01147</name>
</gene>
<evidence type="ECO:0000313" key="4">
    <source>
        <dbReference type="Proteomes" id="UP000279306"/>
    </source>
</evidence>
<feature type="compositionally biased region" description="Polar residues" evidence="1">
    <location>
        <begin position="38"/>
        <end position="53"/>
    </location>
</feature>
<dbReference type="STRING" id="1791.GCA_001049355_00100"/>
<feature type="signal peptide" evidence="2">
    <location>
        <begin position="1"/>
        <end position="28"/>
    </location>
</feature>
<feature type="compositionally biased region" description="Acidic residues" evidence="1">
    <location>
        <begin position="87"/>
        <end position="99"/>
    </location>
</feature>
<evidence type="ECO:0000256" key="2">
    <source>
        <dbReference type="SAM" id="SignalP"/>
    </source>
</evidence>
<feature type="compositionally biased region" description="Basic and acidic residues" evidence="1">
    <location>
        <begin position="114"/>
        <end position="123"/>
    </location>
</feature>
<dbReference type="InterPro" id="IPR010221">
    <property type="entry name" value="VCBS_dom"/>
</dbReference>
<feature type="compositionally biased region" description="Polar residues" evidence="1">
    <location>
        <begin position="101"/>
        <end position="113"/>
    </location>
</feature>
<dbReference type="Proteomes" id="UP000279306">
    <property type="component" value="Chromosome"/>
</dbReference>